<gene>
    <name evidence="1" type="ORF">VAE063_950529</name>
</gene>
<comment type="caution">
    <text evidence="1">The sequence shown here is derived from an EMBL/GenBank/DDBJ whole genome shotgun (WGS) entry which is preliminary data.</text>
</comment>
<accession>A0ABM9FS98</accession>
<organism evidence="1 2">
    <name type="scientific">Vibrio aestuarianus</name>
    <dbReference type="NCBI Taxonomy" id="28171"/>
    <lineage>
        <taxon>Bacteria</taxon>
        <taxon>Pseudomonadati</taxon>
        <taxon>Pseudomonadota</taxon>
        <taxon>Gammaproteobacteria</taxon>
        <taxon>Vibrionales</taxon>
        <taxon>Vibrionaceae</taxon>
        <taxon>Vibrio</taxon>
    </lineage>
</organism>
<reference evidence="1" key="1">
    <citation type="submission" date="2022-06" db="EMBL/GenBank/DDBJ databases">
        <authorList>
            <person name="Goudenege D."/>
            <person name="Le Roux F."/>
        </authorList>
    </citation>
    <scope>NUCLEOTIDE SEQUENCE</scope>
    <source>
        <strain evidence="1">12-063</strain>
    </source>
</reference>
<evidence type="ECO:0000313" key="1">
    <source>
        <dbReference type="EMBL" id="CAH8237421.1"/>
    </source>
</evidence>
<name>A0ABM9FS98_9VIBR</name>
<proteinExistence type="predicted"/>
<dbReference type="RefSeq" id="WP_168786796.1">
    <property type="nucleotide sequence ID" value="NZ_CALYLF010000006.1"/>
</dbReference>
<dbReference type="Proteomes" id="UP001152658">
    <property type="component" value="Unassembled WGS sequence"/>
</dbReference>
<keyword evidence="2" id="KW-1185">Reference proteome</keyword>
<evidence type="ECO:0000313" key="2">
    <source>
        <dbReference type="Proteomes" id="UP001152658"/>
    </source>
</evidence>
<dbReference type="EMBL" id="CALYLK010000136">
    <property type="protein sequence ID" value="CAH8237421.1"/>
    <property type="molecule type" value="Genomic_DNA"/>
</dbReference>
<protein>
    <submittedName>
        <fullName evidence="1">Uncharacterized protein</fullName>
    </submittedName>
</protein>
<sequence length="74" mass="8398">MTMFTSEEEKAAWENMFFGDDVCAVCGSVNNSGAYSGEDFICRDCADVVDIFKGRLKKKQLINYRKEQQVDIDS</sequence>